<evidence type="ECO:0000313" key="1">
    <source>
        <dbReference type="EMBL" id="ACX75346.1"/>
    </source>
</evidence>
<name>C9RS10_FIBSS</name>
<dbReference type="KEGG" id="fsc:FSU_2251"/>
<dbReference type="KEGG" id="fsu:Fisuc_1753"/>
<evidence type="ECO:0000313" key="2">
    <source>
        <dbReference type="EMBL" id="ADL24959.1"/>
    </source>
</evidence>
<dbReference type="EMBL" id="CP002158">
    <property type="protein sequence ID" value="ADL24959.1"/>
    <property type="molecule type" value="Genomic_DNA"/>
</dbReference>
<proteinExistence type="predicted"/>
<protein>
    <submittedName>
        <fullName evidence="2">Uncharacterized protein</fullName>
    </submittedName>
</protein>
<dbReference type="Proteomes" id="UP000001497">
    <property type="component" value="Chromosome"/>
</dbReference>
<reference evidence="1 4" key="1">
    <citation type="submission" date="2009-10" db="EMBL/GenBank/DDBJ databases">
        <title>Complete sequence of Fibrobacter succinogenes subsp. succinogenes S85.</title>
        <authorList>
            <consortium name="US DOE Joint Genome Institute"/>
            <person name="Lucas S."/>
            <person name="Copeland A."/>
            <person name="Lapidus A."/>
            <person name="Glavina del Rio T."/>
            <person name="Tice H."/>
            <person name="Bruce D."/>
            <person name="Goodwin L."/>
            <person name="Pitluck S."/>
            <person name="Chertkov O."/>
            <person name="Detter J.C."/>
            <person name="Han C."/>
            <person name="Tapia R."/>
            <person name="Larimer F."/>
            <person name="Land M."/>
            <person name="Hauser L."/>
            <person name="Kyrpides N."/>
            <person name="Mikhailova N."/>
            <person name="Weimer P.J."/>
            <person name="Stevenson D.M."/>
            <person name="Boyum J."/>
            <person name="Brumm P.I."/>
            <person name="Mead D."/>
        </authorList>
    </citation>
    <scope>NUCLEOTIDE SEQUENCE [LARGE SCALE GENOMIC DNA]</scope>
    <source>
        <strain evidence="4">ATCC 19169 / S85</strain>
        <strain evidence="1">S85</strain>
    </source>
</reference>
<dbReference type="Proteomes" id="UP000000517">
    <property type="component" value="Chromosome"/>
</dbReference>
<evidence type="ECO:0000313" key="3">
    <source>
        <dbReference type="Proteomes" id="UP000000517"/>
    </source>
</evidence>
<gene>
    <name evidence="1" type="ordered locus">Fisuc_1753</name>
    <name evidence="2" type="ordered locus">FSU_2251</name>
</gene>
<reference evidence="3" key="2">
    <citation type="submission" date="2010-08" db="EMBL/GenBank/DDBJ databases">
        <title>Complete sequence of Fibrobacter succinogenes subsp. succinogenes S85.</title>
        <authorList>
            <person name="Durkin A.S."/>
            <person name="Nelson K.E."/>
            <person name="Morrison M."/>
            <person name="Forsberg C.W."/>
            <person name="Wilson D.B."/>
            <person name="Russell J.B."/>
            <person name="Cann I.K.O."/>
            <person name="Mackie R.I."/>
            <person name="White B.A."/>
        </authorList>
    </citation>
    <scope>NUCLEOTIDE SEQUENCE [LARGE SCALE GENOMIC DNA]</scope>
    <source>
        <strain evidence="3">ATCC 19169 / S85</strain>
    </source>
</reference>
<evidence type="ECO:0000313" key="4">
    <source>
        <dbReference type="Proteomes" id="UP000001497"/>
    </source>
</evidence>
<accession>C9RS10</accession>
<dbReference type="RefSeq" id="WP_014546423.1">
    <property type="nucleotide sequence ID" value="NC_013410.1"/>
</dbReference>
<organism evidence="2 3">
    <name type="scientific">Fibrobacter succinogenes (strain ATCC 19169 / S85)</name>
    <dbReference type="NCBI Taxonomy" id="59374"/>
    <lineage>
        <taxon>Bacteria</taxon>
        <taxon>Pseudomonadati</taxon>
        <taxon>Fibrobacterota</taxon>
        <taxon>Fibrobacteria</taxon>
        <taxon>Fibrobacterales</taxon>
        <taxon>Fibrobacteraceae</taxon>
        <taxon>Fibrobacter</taxon>
    </lineage>
</organism>
<dbReference type="OrthoDB" id="9890701at2"/>
<dbReference type="EMBL" id="CP001792">
    <property type="protein sequence ID" value="ACX75346.1"/>
    <property type="molecule type" value="Genomic_DNA"/>
</dbReference>
<keyword evidence="4" id="KW-1185">Reference proteome</keyword>
<sequence>MENQKQATQNNSHFVTYAYSKDFHGKEPDYAVDHGEGIGYDLQLESMIYTTSLEETEHDILEYAKNYPNKEKPLFGFHVFERPGNAYIITTLEGAMERTSERWYGPDGTLLVKDDTSTVSSDPEEKRMFKGWENLHFKKGDIVEFYTPKQHYIALGIVISDICPPNVATMLYDRHGNRRGYDADCVRIVTPNYNEQGCFGYGPSLKYSTIKVHTVNVFKLSMPLARKDELMLRFVEEIDRRRGEVLEQIHQESLGKH</sequence>
<dbReference type="AlphaFoldDB" id="C9RS10"/>
<dbReference type="HOGENOM" id="CLU_1080728_0_0_0"/>
<reference evidence="2" key="3">
    <citation type="submission" date="2010-08" db="EMBL/GenBank/DDBJ databases">
        <authorList>
            <person name="Durkin A.S."/>
            <person name="Nelson K.E."/>
            <person name="Morrison M."/>
            <person name="Forsberg C.W."/>
            <person name="Wilson D.B."/>
            <person name="Russell J.B."/>
            <person name="Cann I.K.O."/>
            <person name="Mackie R.I."/>
            <person name="White B.A."/>
        </authorList>
    </citation>
    <scope>NUCLEOTIDE SEQUENCE</scope>
    <source>
        <strain evidence="2">S85</strain>
    </source>
</reference>
<dbReference type="STRING" id="59374.FSU_2251"/>